<evidence type="ECO:0000313" key="2">
    <source>
        <dbReference type="EMBL" id="MBB4916075.1"/>
    </source>
</evidence>
<dbReference type="Proteomes" id="UP000552644">
    <property type="component" value="Unassembled WGS sequence"/>
</dbReference>
<dbReference type="AlphaFoldDB" id="A0A7W7QM08"/>
<feature type="domain" description="EF-hand" evidence="1">
    <location>
        <begin position="95"/>
        <end position="130"/>
    </location>
</feature>
<dbReference type="RefSeq" id="WP_184714936.1">
    <property type="nucleotide sequence ID" value="NZ_JACHJP010000002.1"/>
</dbReference>
<dbReference type="InterPro" id="IPR011992">
    <property type="entry name" value="EF-hand-dom_pair"/>
</dbReference>
<accession>A0A7W7QM08</accession>
<dbReference type="SMART" id="SM00054">
    <property type="entry name" value="EFh"/>
    <property type="match status" value="3"/>
</dbReference>
<keyword evidence="3" id="KW-1185">Reference proteome</keyword>
<gene>
    <name evidence="2" type="ORF">FHS44_003160</name>
</gene>
<dbReference type="EMBL" id="JACHJP010000002">
    <property type="protein sequence ID" value="MBB4916075.1"/>
    <property type="molecule type" value="Genomic_DNA"/>
</dbReference>
<evidence type="ECO:0000313" key="3">
    <source>
        <dbReference type="Proteomes" id="UP000552644"/>
    </source>
</evidence>
<dbReference type="Pfam" id="PF13202">
    <property type="entry name" value="EF-hand_5"/>
    <property type="match status" value="3"/>
</dbReference>
<organism evidence="2 3">
    <name type="scientific">Streptosporangium saharense</name>
    <dbReference type="NCBI Taxonomy" id="1706840"/>
    <lineage>
        <taxon>Bacteria</taxon>
        <taxon>Bacillati</taxon>
        <taxon>Actinomycetota</taxon>
        <taxon>Actinomycetes</taxon>
        <taxon>Streptosporangiales</taxon>
        <taxon>Streptosporangiaceae</taxon>
        <taxon>Streptosporangium</taxon>
    </lineage>
</organism>
<proteinExistence type="predicted"/>
<name>A0A7W7QM08_9ACTN</name>
<reference evidence="2 3" key="1">
    <citation type="submission" date="2020-08" db="EMBL/GenBank/DDBJ databases">
        <title>Genomic Encyclopedia of Type Strains, Phase III (KMG-III): the genomes of soil and plant-associated and newly described type strains.</title>
        <authorList>
            <person name="Whitman W."/>
        </authorList>
    </citation>
    <scope>NUCLEOTIDE SEQUENCE [LARGE SCALE GENOMIC DNA]</scope>
    <source>
        <strain evidence="2 3">CECT 8840</strain>
    </source>
</reference>
<evidence type="ECO:0000259" key="1">
    <source>
        <dbReference type="PROSITE" id="PS50222"/>
    </source>
</evidence>
<dbReference type="InterPro" id="IPR018247">
    <property type="entry name" value="EF_Hand_1_Ca_BS"/>
</dbReference>
<dbReference type="SUPFAM" id="SSF47473">
    <property type="entry name" value="EF-hand"/>
    <property type="match status" value="1"/>
</dbReference>
<sequence length="176" mass="18548">MSTELLKRRLDHAFGQLDADGNGRVERDDLLGLGALILVGFGESPTSAAGSKLVDGFESVWQALSGEVGDGAISPEEFRTGMSSVLSEDERFDAVLRPAAEAVAEMCDTDGDGVVEAAELRLLLSAFGTPHGEAETAFERLERDRGVSVDELVEATRAYYTSVVPGVALARSAGSL</sequence>
<dbReference type="InterPro" id="IPR002048">
    <property type="entry name" value="EF_hand_dom"/>
</dbReference>
<dbReference type="PROSITE" id="PS50222">
    <property type="entry name" value="EF_HAND_2"/>
    <property type="match status" value="2"/>
</dbReference>
<dbReference type="PROSITE" id="PS00018">
    <property type="entry name" value="EF_HAND_1"/>
    <property type="match status" value="2"/>
</dbReference>
<protein>
    <submittedName>
        <fullName evidence="2">Ca2+-binding EF-hand superfamily protein</fullName>
    </submittedName>
</protein>
<feature type="domain" description="EF-hand" evidence="1">
    <location>
        <begin position="5"/>
        <end position="40"/>
    </location>
</feature>
<dbReference type="GO" id="GO:0005509">
    <property type="term" value="F:calcium ion binding"/>
    <property type="evidence" value="ECO:0007669"/>
    <property type="project" value="InterPro"/>
</dbReference>
<dbReference type="Gene3D" id="1.10.238.10">
    <property type="entry name" value="EF-hand"/>
    <property type="match status" value="1"/>
</dbReference>
<comment type="caution">
    <text evidence="2">The sequence shown here is derived from an EMBL/GenBank/DDBJ whole genome shotgun (WGS) entry which is preliminary data.</text>
</comment>